<keyword evidence="7" id="KW-0675">Receptor</keyword>
<reference evidence="13" key="1">
    <citation type="submission" date="2020-10" db="EMBL/GenBank/DDBJ databases">
        <authorList>
            <person name="Han B."/>
            <person name="Lu T."/>
            <person name="Zhao Q."/>
            <person name="Huang X."/>
            <person name="Zhao Y."/>
        </authorList>
    </citation>
    <scope>NUCLEOTIDE SEQUENCE</scope>
</reference>
<dbReference type="FunFam" id="3.40.190.10:FF:000217">
    <property type="entry name" value="Glutamate receptor"/>
    <property type="match status" value="1"/>
</dbReference>
<feature type="domain" description="Ionotropic glutamate receptor C-terminal" evidence="12">
    <location>
        <begin position="202"/>
        <end position="474"/>
    </location>
</feature>
<keyword evidence="14" id="KW-1185">Reference proteome</keyword>
<name>A0A811N7U4_9POAL</name>
<proteinExistence type="predicted"/>
<dbReference type="OrthoDB" id="5984008at2759"/>
<dbReference type="Proteomes" id="UP000604825">
    <property type="component" value="Unassembled WGS sequence"/>
</dbReference>
<dbReference type="EMBL" id="CAJGYO010000003">
    <property type="protein sequence ID" value="CAD6219146.1"/>
    <property type="molecule type" value="Genomic_DNA"/>
</dbReference>
<keyword evidence="5" id="KW-0406">Ion transport</keyword>
<keyword evidence="6 11" id="KW-0472">Membrane</keyword>
<evidence type="ECO:0000256" key="4">
    <source>
        <dbReference type="ARBA" id="ARBA00022989"/>
    </source>
</evidence>
<evidence type="ECO:0000313" key="14">
    <source>
        <dbReference type="Proteomes" id="UP000604825"/>
    </source>
</evidence>
<sequence>MQTRVYIVHMSSSIASTLFTKAKELGMMSEMYAWILTDGIANIVNSLNPPILDSMNGALGVKFYVPKSKKLDDFTARWDKRFKQDNPNDPSAQLGTFGLWGYDTIWALAQATEKVNMDDAIFQKQQDKKPSTCLGTLGVSTIGPKLIDAILHNQFRGLSDDFDLKNRQLQPPTFQIINVVGRRKIYVVPKGWQIPTNGKKLRVGVTTSGYPEFMKVERDPITNATTATGYAIDVFEEVLKGLPYAIPYEYVAFDNEGSSYNDFVYQVHLGVYDAAIGDITIRYNRTSHVDFTLPYTESGVAMIVPVKDGTNKNAWVFLKPLTTDLWLGSIAFFIYTGIVICYTANLSSVLTVQQLQPTVTDVHELIRKGEYVGYHNGSYVGGLLEELGFDRRKIRAYKTSEDFADALSKGSKNGGIAAVIREVPYIKIFLAKHCKGYTMVFPKRSPMVNDFSRRILSITEGDAIIQIEKKWIGDQHICQNDGAIASPSSLNFRSFSGLFLVTGVASTSALFIALVMFLYKNKHKIRNSISRVQTQGRYGSAHANRQNEERELDCNQAQSMQVTVPNDLEDDACQQEIEISIEITSPGSGFPSSPGFASCETPSSSVCAMTSQPNPEFSHLHSLEFTI</sequence>
<evidence type="ECO:0000256" key="9">
    <source>
        <dbReference type="ARBA" id="ARBA00023286"/>
    </source>
</evidence>
<dbReference type="InterPro" id="IPR019594">
    <property type="entry name" value="Glu/Gly-bd"/>
</dbReference>
<dbReference type="CDD" id="cd13686">
    <property type="entry name" value="GluR_Plant"/>
    <property type="match status" value="1"/>
</dbReference>
<protein>
    <recommendedName>
        <fullName evidence="12">Ionotropic glutamate receptor C-terminal domain-containing protein</fullName>
    </recommendedName>
</protein>
<dbReference type="AlphaFoldDB" id="A0A811N7U4"/>
<feature type="transmembrane region" description="Helical" evidence="11">
    <location>
        <begin position="495"/>
        <end position="519"/>
    </location>
</feature>
<evidence type="ECO:0000256" key="11">
    <source>
        <dbReference type="SAM" id="Phobius"/>
    </source>
</evidence>
<dbReference type="InterPro" id="IPR001320">
    <property type="entry name" value="Iontro_rcpt_C"/>
</dbReference>
<evidence type="ECO:0000256" key="10">
    <source>
        <dbReference type="ARBA" id="ARBA00023303"/>
    </source>
</evidence>
<evidence type="ECO:0000256" key="8">
    <source>
        <dbReference type="ARBA" id="ARBA00023180"/>
    </source>
</evidence>
<gene>
    <name evidence="13" type="ORF">NCGR_LOCUS12934</name>
</gene>
<dbReference type="GO" id="GO:0015276">
    <property type="term" value="F:ligand-gated monoatomic ion channel activity"/>
    <property type="evidence" value="ECO:0007669"/>
    <property type="project" value="InterPro"/>
</dbReference>
<evidence type="ECO:0000256" key="5">
    <source>
        <dbReference type="ARBA" id="ARBA00023065"/>
    </source>
</evidence>
<keyword evidence="9" id="KW-1071">Ligand-gated ion channel</keyword>
<comment type="subcellular location">
    <subcellularLocation>
        <location evidence="1">Membrane</location>
        <topology evidence="1">Multi-pass membrane protein</topology>
    </subcellularLocation>
</comment>
<evidence type="ECO:0000313" key="13">
    <source>
        <dbReference type="EMBL" id="CAD6219146.1"/>
    </source>
</evidence>
<dbReference type="Pfam" id="PF10613">
    <property type="entry name" value="Lig_chan-Glu_bd"/>
    <property type="match status" value="1"/>
</dbReference>
<dbReference type="InterPro" id="IPR001828">
    <property type="entry name" value="ANF_lig-bd_rcpt"/>
</dbReference>
<dbReference type="SUPFAM" id="SSF53822">
    <property type="entry name" value="Periplasmic binding protein-like I"/>
    <property type="match status" value="1"/>
</dbReference>
<evidence type="ECO:0000256" key="1">
    <source>
        <dbReference type="ARBA" id="ARBA00004141"/>
    </source>
</evidence>
<dbReference type="Pfam" id="PF01094">
    <property type="entry name" value="ANF_receptor"/>
    <property type="match status" value="1"/>
</dbReference>
<dbReference type="GO" id="GO:0016020">
    <property type="term" value="C:membrane"/>
    <property type="evidence" value="ECO:0007669"/>
    <property type="project" value="UniProtKB-SubCell"/>
</dbReference>
<keyword evidence="2" id="KW-0813">Transport</keyword>
<dbReference type="FunFam" id="3.40.190.10:FF:000103">
    <property type="entry name" value="Glutamate receptor"/>
    <property type="match status" value="1"/>
</dbReference>
<dbReference type="SUPFAM" id="SSF53850">
    <property type="entry name" value="Periplasmic binding protein-like II"/>
    <property type="match status" value="1"/>
</dbReference>
<accession>A0A811N7U4</accession>
<dbReference type="Pfam" id="PF00060">
    <property type="entry name" value="Lig_chan"/>
    <property type="match status" value="1"/>
</dbReference>
<dbReference type="SMART" id="SM00079">
    <property type="entry name" value="PBPe"/>
    <property type="match status" value="1"/>
</dbReference>
<dbReference type="InterPro" id="IPR015683">
    <property type="entry name" value="Ionotropic_Glu_rcpt"/>
</dbReference>
<dbReference type="InterPro" id="IPR028082">
    <property type="entry name" value="Peripla_BP_I"/>
</dbReference>
<evidence type="ECO:0000256" key="6">
    <source>
        <dbReference type="ARBA" id="ARBA00023136"/>
    </source>
</evidence>
<evidence type="ECO:0000256" key="7">
    <source>
        <dbReference type="ARBA" id="ARBA00023170"/>
    </source>
</evidence>
<keyword evidence="8" id="KW-0325">Glycoprotein</keyword>
<dbReference type="PANTHER" id="PTHR18966">
    <property type="entry name" value="IONOTROPIC GLUTAMATE RECEPTOR"/>
    <property type="match status" value="1"/>
</dbReference>
<keyword evidence="4 11" id="KW-1133">Transmembrane helix</keyword>
<evidence type="ECO:0000256" key="3">
    <source>
        <dbReference type="ARBA" id="ARBA00022692"/>
    </source>
</evidence>
<dbReference type="Gene3D" id="3.40.190.10">
    <property type="entry name" value="Periplasmic binding protein-like II"/>
    <property type="match status" value="2"/>
</dbReference>
<organism evidence="13 14">
    <name type="scientific">Miscanthus lutarioriparius</name>
    <dbReference type="NCBI Taxonomy" id="422564"/>
    <lineage>
        <taxon>Eukaryota</taxon>
        <taxon>Viridiplantae</taxon>
        <taxon>Streptophyta</taxon>
        <taxon>Embryophyta</taxon>
        <taxon>Tracheophyta</taxon>
        <taxon>Spermatophyta</taxon>
        <taxon>Magnoliopsida</taxon>
        <taxon>Liliopsida</taxon>
        <taxon>Poales</taxon>
        <taxon>Poaceae</taxon>
        <taxon>PACMAD clade</taxon>
        <taxon>Panicoideae</taxon>
        <taxon>Andropogonodae</taxon>
        <taxon>Andropogoneae</taxon>
        <taxon>Saccharinae</taxon>
        <taxon>Miscanthus</taxon>
    </lineage>
</organism>
<comment type="caution">
    <text evidence="13">The sequence shown here is derived from an EMBL/GenBank/DDBJ whole genome shotgun (WGS) entry which is preliminary data.</text>
</comment>
<dbReference type="Gene3D" id="3.40.50.2300">
    <property type="match status" value="2"/>
</dbReference>
<keyword evidence="10" id="KW-0407">Ion channel</keyword>
<evidence type="ECO:0000256" key="2">
    <source>
        <dbReference type="ARBA" id="ARBA00022448"/>
    </source>
</evidence>
<keyword evidence="3 11" id="KW-0812">Transmembrane</keyword>
<evidence type="ECO:0000259" key="12">
    <source>
        <dbReference type="SMART" id="SM00079"/>
    </source>
</evidence>